<gene>
    <name evidence="1" type="ORF">O181_013580</name>
</gene>
<evidence type="ECO:0000313" key="1">
    <source>
        <dbReference type="EMBL" id="MBW0473865.1"/>
    </source>
</evidence>
<name>A0A9Q3C061_9BASI</name>
<proteinExistence type="predicted"/>
<comment type="caution">
    <text evidence="1">The sequence shown here is derived from an EMBL/GenBank/DDBJ whole genome shotgun (WGS) entry which is preliminary data.</text>
</comment>
<dbReference type="AlphaFoldDB" id="A0A9Q3C061"/>
<dbReference type="OrthoDB" id="2506726at2759"/>
<keyword evidence="2" id="KW-1185">Reference proteome</keyword>
<protein>
    <submittedName>
        <fullName evidence="1">Uncharacterized protein</fullName>
    </submittedName>
</protein>
<dbReference type="Proteomes" id="UP000765509">
    <property type="component" value="Unassembled WGS sequence"/>
</dbReference>
<accession>A0A9Q3C061</accession>
<sequence length="311" mass="34556">MHETKGDEHSAVHTVFKVKFHNCNKRGHMAKNFPEGKIGREPPIYTPSHGMRLELAPAHSQAHYPIITPPTHFSFHNSLHILNNPQHPTTKLKNQPDFYFPRYQEQPIPAVKARIVEIGPSNEPKQEISVKAVAKPTDRKSIYDTGASHSLTGEVSLIFQFRKLTRPIPLSVATNIAQRSFVTGAGSLIYPGYNGKNVIVNGMFYWPHATGTLISPGALINSGAKMSLIGCDMLISGKYEGPLLRDSYNEEDRKWLLPLFSRLLAHAIDDLEFKPHCAAASSAEGTSIIHTPHIPVSAVTVKTHNKKKERI</sequence>
<reference evidence="1" key="1">
    <citation type="submission" date="2021-03" db="EMBL/GenBank/DDBJ databases">
        <title>Draft genome sequence of rust myrtle Austropuccinia psidii MF-1, a brazilian biotype.</title>
        <authorList>
            <person name="Quecine M.C."/>
            <person name="Pachon D.M.R."/>
            <person name="Bonatelli M.L."/>
            <person name="Correr F.H."/>
            <person name="Franceschini L.M."/>
            <person name="Leite T.F."/>
            <person name="Margarido G.R.A."/>
            <person name="Almeida C.A."/>
            <person name="Ferrarezi J.A."/>
            <person name="Labate C.A."/>
        </authorList>
    </citation>
    <scope>NUCLEOTIDE SEQUENCE</scope>
    <source>
        <strain evidence="1">MF-1</strain>
    </source>
</reference>
<dbReference type="EMBL" id="AVOT02003564">
    <property type="protein sequence ID" value="MBW0473865.1"/>
    <property type="molecule type" value="Genomic_DNA"/>
</dbReference>
<organism evidence="1 2">
    <name type="scientific">Austropuccinia psidii MF-1</name>
    <dbReference type="NCBI Taxonomy" id="1389203"/>
    <lineage>
        <taxon>Eukaryota</taxon>
        <taxon>Fungi</taxon>
        <taxon>Dikarya</taxon>
        <taxon>Basidiomycota</taxon>
        <taxon>Pucciniomycotina</taxon>
        <taxon>Pucciniomycetes</taxon>
        <taxon>Pucciniales</taxon>
        <taxon>Sphaerophragmiaceae</taxon>
        <taxon>Austropuccinia</taxon>
    </lineage>
</organism>
<evidence type="ECO:0000313" key="2">
    <source>
        <dbReference type="Proteomes" id="UP000765509"/>
    </source>
</evidence>